<gene>
    <name evidence="1" type="ORF">HPB47_017685</name>
</gene>
<dbReference type="EMBL" id="JABSTQ010006627">
    <property type="protein sequence ID" value="KAG0436943.1"/>
    <property type="molecule type" value="Genomic_DNA"/>
</dbReference>
<reference evidence="1 2" key="1">
    <citation type="journal article" date="2020" name="Cell">
        <title>Large-Scale Comparative Analyses of Tick Genomes Elucidate Their Genetic Diversity and Vector Capacities.</title>
        <authorList>
            <consortium name="Tick Genome and Microbiome Consortium (TIGMIC)"/>
            <person name="Jia N."/>
            <person name="Wang J."/>
            <person name="Shi W."/>
            <person name="Du L."/>
            <person name="Sun Y."/>
            <person name="Zhan W."/>
            <person name="Jiang J.F."/>
            <person name="Wang Q."/>
            <person name="Zhang B."/>
            <person name="Ji P."/>
            <person name="Bell-Sakyi L."/>
            <person name="Cui X.M."/>
            <person name="Yuan T.T."/>
            <person name="Jiang B.G."/>
            <person name="Yang W.F."/>
            <person name="Lam T.T."/>
            <person name="Chang Q.C."/>
            <person name="Ding S.J."/>
            <person name="Wang X.J."/>
            <person name="Zhu J.G."/>
            <person name="Ruan X.D."/>
            <person name="Zhao L."/>
            <person name="Wei J.T."/>
            <person name="Ye R.Z."/>
            <person name="Que T.C."/>
            <person name="Du C.H."/>
            <person name="Zhou Y.H."/>
            <person name="Cheng J.X."/>
            <person name="Dai P.F."/>
            <person name="Guo W.B."/>
            <person name="Han X.H."/>
            <person name="Huang E.J."/>
            <person name="Li L.F."/>
            <person name="Wei W."/>
            <person name="Gao Y.C."/>
            <person name="Liu J.Z."/>
            <person name="Shao H.Z."/>
            <person name="Wang X."/>
            <person name="Wang C.C."/>
            <person name="Yang T.C."/>
            <person name="Huo Q.B."/>
            <person name="Li W."/>
            <person name="Chen H.Y."/>
            <person name="Chen S.E."/>
            <person name="Zhou L.G."/>
            <person name="Ni X.B."/>
            <person name="Tian J.H."/>
            <person name="Sheng Y."/>
            <person name="Liu T."/>
            <person name="Pan Y.S."/>
            <person name="Xia L.Y."/>
            <person name="Li J."/>
            <person name="Zhao F."/>
            <person name="Cao W.C."/>
        </authorList>
    </citation>
    <scope>NUCLEOTIDE SEQUENCE [LARGE SCALE GENOMIC DNA]</scope>
    <source>
        <strain evidence="1">Iper-2018</strain>
    </source>
</reference>
<comment type="caution">
    <text evidence="1">The sequence shown here is derived from an EMBL/GenBank/DDBJ whole genome shotgun (WGS) entry which is preliminary data.</text>
</comment>
<accession>A0AC60QMN8</accession>
<protein>
    <submittedName>
        <fullName evidence="1">Uncharacterized protein</fullName>
    </submittedName>
</protein>
<proteinExistence type="predicted"/>
<evidence type="ECO:0000313" key="1">
    <source>
        <dbReference type="EMBL" id="KAG0436943.1"/>
    </source>
</evidence>
<dbReference type="Proteomes" id="UP000805193">
    <property type="component" value="Unassembled WGS sequence"/>
</dbReference>
<evidence type="ECO:0000313" key="2">
    <source>
        <dbReference type="Proteomes" id="UP000805193"/>
    </source>
</evidence>
<organism evidence="1 2">
    <name type="scientific">Ixodes persulcatus</name>
    <name type="common">Taiga tick</name>
    <dbReference type="NCBI Taxonomy" id="34615"/>
    <lineage>
        <taxon>Eukaryota</taxon>
        <taxon>Metazoa</taxon>
        <taxon>Ecdysozoa</taxon>
        <taxon>Arthropoda</taxon>
        <taxon>Chelicerata</taxon>
        <taxon>Arachnida</taxon>
        <taxon>Acari</taxon>
        <taxon>Parasitiformes</taxon>
        <taxon>Ixodida</taxon>
        <taxon>Ixodoidea</taxon>
        <taxon>Ixodidae</taxon>
        <taxon>Ixodinae</taxon>
        <taxon>Ixodes</taxon>
    </lineage>
</organism>
<name>A0AC60QMN8_IXOPE</name>
<sequence>MLHQLHLPLFPLSKLFHLSLKFGSLFPFSPQLSRHALYLTFPFPHHLLHIRFGPLNQISDLRLELNPLLPLYPYLPLQLLNRIRPFPFYSPKTKFYLLATPAGCASFFRRVFTIAYRHTARPNDKYHTKTRTKKAWADGNNYEMIESLNASTYQITRLISRISGRHFGMKGKNLVRLVRAFVVSRLAYVLPFLRLGAAEKAKLDCLIRKAYKRALGIPDSTSNEKLAALGLHNTVEKIVEAQRTSHLERLTKSAARRHILETLSIPYERQTGEKIDVPRRVREKLTIPNLPHHMHSVHHVERRTARAKAFRRPLEKEEGAARYKILQGRCEVRQECHGRGRG</sequence>
<keyword evidence="2" id="KW-1185">Reference proteome</keyword>